<organism evidence="1 2">
    <name type="scientific">Nitrosomonas communis</name>
    <dbReference type="NCBI Taxonomy" id="44574"/>
    <lineage>
        <taxon>Bacteria</taxon>
        <taxon>Pseudomonadati</taxon>
        <taxon>Pseudomonadota</taxon>
        <taxon>Betaproteobacteria</taxon>
        <taxon>Nitrosomonadales</taxon>
        <taxon>Nitrosomonadaceae</taxon>
        <taxon>Nitrosomonas</taxon>
    </lineage>
</organism>
<sequence>MMKWLWKRISSREESDSHGYYNDFCVNDDFCKEFEPRWEQRLTESSLKRRRRRGALCLSEVMTIMVGFHLSNYRTFPLVEVAAVLFSKGRRLKPLCGVAAR</sequence>
<evidence type="ECO:0000313" key="1">
    <source>
        <dbReference type="EMBL" id="SFN17042.1"/>
    </source>
</evidence>
<keyword evidence="2" id="KW-1185">Reference proteome</keyword>
<reference evidence="2" key="1">
    <citation type="submission" date="2016-10" db="EMBL/GenBank/DDBJ databases">
        <authorList>
            <person name="Varghese N."/>
            <person name="Submissions S."/>
        </authorList>
    </citation>
    <scope>NUCLEOTIDE SEQUENCE [LARGE SCALE GENOMIC DNA]</scope>
    <source>
        <strain evidence="2">Nm44</strain>
    </source>
</reference>
<evidence type="ECO:0000313" key="2">
    <source>
        <dbReference type="Proteomes" id="UP000183287"/>
    </source>
</evidence>
<dbReference type="EMBL" id="FOUB01000120">
    <property type="protein sequence ID" value="SFN17042.1"/>
    <property type="molecule type" value="Genomic_DNA"/>
</dbReference>
<dbReference type="AlphaFoldDB" id="A0A1I4WUL3"/>
<proteinExistence type="predicted"/>
<dbReference type="Proteomes" id="UP000183287">
    <property type="component" value="Unassembled WGS sequence"/>
</dbReference>
<accession>A0A1I4WUL3</accession>
<name>A0A1I4WUL3_9PROT</name>
<evidence type="ECO:0008006" key="3">
    <source>
        <dbReference type="Google" id="ProtNLM"/>
    </source>
</evidence>
<protein>
    <recommendedName>
        <fullName evidence="3">Transposase DDE domain-containing protein</fullName>
    </recommendedName>
</protein>
<gene>
    <name evidence="1" type="ORF">SAMN05421863_11204</name>
</gene>